<accession>M0DC50</accession>
<evidence type="ECO:0000259" key="1">
    <source>
        <dbReference type="Pfam" id="PF03625"/>
    </source>
</evidence>
<dbReference type="InterPro" id="IPR005180">
    <property type="entry name" value="DUF302"/>
</dbReference>
<keyword evidence="3" id="KW-1185">Reference proteome</keyword>
<dbReference type="Gene3D" id="3.30.310.70">
    <property type="entry name" value="TT1751-like domain"/>
    <property type="match status" value="1"/>
</dbReference>
<dbReference type="InterPro" id="IPR035923">
    <property type="entry name" value="TT1751-like_sf"/>
</dbReference>
<dbReference type="PATRIC" id="fig|1227485.3.peg.3176"/>
<proteinExistence type="predicted"/>
<evidence type="ECO:0000313" key="3">
    <source>
        <dbReference type="Proteomes" id="UP000011523"/>
    </source>
</evidence>
<organism evidence="2 3">
    <name type="scientific">Halorubrum tebenquichense DSM 14210</name>
    <dbReference type="NCBI Taxonomy" id="1227485"/>
    <lineage>
        <taxon>Archaea</taxon>
        <taxon>Methanobacteriati</taxon>
        <taxon>Methanobacteriota</taxon>
        <taxon>Stenosarchaea group</taxon>
        <taxon>Halobacteria</taxon>
        <taxon>Halobacteriales</taxon>
        <taxon>Haloferacaceae</taxon>
        <taxon>Halorubrum</taxon>
    </lineage>
</organism>
<name>M0DC50_9EURY</name>
<feature type="domain" description="DUF302" evidence="1">
    <location>
        <begin position="59"/>
        <end position="108"/>
    </location>
</feature>
<dbReference type="RefSeq" id="WP_006630890.1">
    <property type="nucleotide sequence ID" value="NZ_AOJD01000088.1"/>
</dbReference>
<dbReference type="Pfam" id="PF03625">
    <property type="entry name" value="DUF302"/>
    <property type="match status" value="1"/>
</dbReference>
<evidence type="ECO:0000313" key="2">
    <source>
        <dbReference type="EMBL" id="ELZ31759.1"/>
    </source>
</evidence>
<gene>
    <name evidence="2" type="ORF">C472_16354</name>
</gene>
<sequence length="154" mass="16695">MSDAAAGSPAPTAEEALHTTLDMPFDDAVPFVQIEHELADFETVQVTRLDQMVEGMLGHDDVERTALIVVCHPEIAYDALGIDPTLAGMLPCTTIVYEREGDDRVHVHHVSATKAIRDLGCAPSESSADVEALVEKTGELMTVVWENIEEHGSE</sequence>
<comment type="caution">
    <text evidence="2">The sequence shown here is derived from an EMBL/GenBank/DDBJ whole genome shotgun (WGS) entry which is preliminary data.</text>
</comment>
<dbReference type="SUPFAM" id="SSF103247">
    <property type="entry name" value="TT1751-like"/>
    <property type="match status" value="1"/>
</dbReference>
<dbReference type="Proteomes" id="UP000011523">
    <property type="component" value="Unassembled WGS sequence"/>
</dbReference>
<dbReference type="OrthoDB" id="191508at2157"/>
<dbReference type="EMBL" id="AOJD01000088">
    <property type="protein sequence ID" value="ELZ31759.1"/>
    <property type="molecule type" value="Genomic_DNA"/>
</dbReference>
<dbReference type="AlphaFoldDB" id="M0DC50"/>
<reference evidence="2 3" key="1">
    <citation type="journal article" date="2014" name="PLoS Genet.">
        <title>Phylogenetically driven sequencing of extremely halophilic archaea reveals strategies for static and dynamic osmo-response.</title>
        <authorList>
            <person name="Becker E.A."/>
            <person name="Seitzer P.M."/>
            <person name="Tritt A."/>
            <person name="Larsen D."/>
            <person name="Krusor M."/>
            <person name="Yao A.I."/>
            <person name="Wu D."/>
            <person name="Madern D."/>
            <person name="Eisen J.A."/>
            <person name="Darling A.E."/>
            <person name="Facciotti M.T."/>
        </authorList>
    </citation>
    <scope>NUCLEOTIDE SEQUENCE [LARGE SCALE GENOMIC DNA]</scope>
    <source>
        <strain evidence="2 3">DSM 14210</strain>
    </source>
</reference>
<protein>
    <recommendedName>
        <fullName evidence="1">DUF302 domain-containing protein</fullName>
    </recommendedName>
</protein>